<dbReference type="Gene3D" id="3.30.70.330">
    <property type="match status" value="1"/>
</dbReference>
<dbReference type="UniPathway" id="UPA00143"/>
<dbReference type="PROSITE" id="PS50102">
    <property type="entry name" value="RRM"/>
    <property type="match status" value="1"/>
</dbReference>
<sequence>MAEEGRTVCVYGLPANVDHERLRDKLLIHFLRERNGGGEVTSVTIIGRTPQRALITFEESRVAQSVLRHHPHILQLDGIKYELSLSLPCQEPLSLNKVILDMTVTIDCSQLPRGADSLNVLLREFPGLRMQRGLSQHMCTLQGNYSDFQGAFPHMQMFFYHHLSRAEYPNYSGKSSQGPEKREDLASVKKWASFASHSPSLNAGDLSSGSTVGFRQEHYGLHDNNEALTERSTQTKKSKMEAGAECKIDEADLEDLSIIMEADVFAYLQSIKEYKHILRHHGVQVVHVTSEGVTTIYLQSDVSTGSEVKQNMRQAHKELRQLYQKQEGCLRKDQVQKSALYMPDGLSLALKNVQLVLPNVLFSYDQDNIYIVGEKSEVSQAKQMLLLGVERSMMASLTEMPPSSSSSASASPESLEKEQQVKRKSEVHTPVPPKLFGSSTERKGEAGNTMGKEYKLAARFKSSGLGLGREEIGGDLRSLTAKMDMLMLDLNSKSAPPTKSSLGTAGILSNELTGEGTETFRMTSPSCTGEDVLFKKQEPLSMNTFGGTTFSTSKTKPTTPAGHTSTSTTGVNASVNTASNTEVKTAASSSSVPTSKSSLRRSNSFSGRPYLRDQVQNNHITVEPIIKVHAHQRARSNSISSGRPSKDCPITTVEAELTVSSLMWAYMKEAYCNQMDSMKSDLQMYEKQASKGEMSVTLKGTDSTKVDESHRQLQNLVAVVASDFCSQEVRLAELGVVEQDKLFETCCLNVRSRFPKVILHTTKSSIFFFGPKLLCSQVSDLFKDVFLGQKSHSLSQMKTFQKDVHQGATKASLSIQSTKADHSNSDQSVKVFSFQDTSQGVQSNSSRKSRGKSTKQNSATLEKLESPSSMMDELSKTNSLSQLANARENTTGPKIDGPTSLPLEARKKQDNAMTLKQINLLSHTSSEQCVCGAISTNVKRTTCGVILCCDCLPLHSYCRVCGKEGVYSQKKVLGDPVQSYGSKDIRQEYQAQEQHSEQEDSKEHKGIQGTMTCAEMTLGLSGYTKYTTAKITYCIPDGIQGDKDPCPGSPFKGGIFEAYLPLDSKGRSLLPYLKKAFHQRLTFTISSSKKACGGDAKVNWGKIPHKTRMEGGKSSNGYPDSTYLTLLSDALVAHGIKEAAAISQDQAKS</sequence>
<evidence type="ECO:0000256" key="4">
    <source>
        <dbReference type="ARBA" id="ARBA00022679"/>
    </source>
</evidence>
<dbReference type="Gene3D" id="3.30.390.130">
    <property type="match status" value="1"/>
</dbReference>
<keyword evidence="5" id="KW-0479">Metal-binding</keyword>
<reference evidence="9 10" key="1">
    <citation type="submission" date="2018-10" db="EMBL/GenBank/DDBJ databases">
        <title>Genome assembly for a Yunnan-Guizhou Plateau 3E fish, Anabarilius grahami (Regan), and its evolutionary and genetic applications.</title>
        <authorList>
            <person name="Jiang W."/>
        </authorList>
    </citation>
    <scope>NUCLEOTIDE SEQUENCE [LARGE SCALE GENOMIC DNA]</scope>
    <source>
        <strain evidence="9">AG-KIZ</strain>
        <tissue evidence="9">Muscle</tissue>
    </source>
</reference>
<comment type="catalytic activity">
    <reaction evidence="1">
        <text>S-ubiquitinyl-[E2 ubiquitin-conjugating enzyme]-L-cysteine + [acceptor protein]-L-lysine = [E2 ubiquitin-conjugating enzyme]-L-cysteine + N(6)-ubiquitinyl-[acceptor protein]-L-lysine.</text>
        <dbReference type="EC" id="2.3.2.27"/>
    </reaction>
</comment>
<dbReference type="InterPro" id="IPR039399">
    <property type="entry name" value="Deltex_C_sf"/>
</dbReference>
<evidence type="ECO:0000313" key="10">
    <source>
        <dbReference type="Proteomes" id="UP000281406"/>
    </source>
</evidence>
<gene>
    <name evidence="9" type="ORF">DPX16_11060</name>
</gene>
<dbReference type="GO" id="GO:0003723">
    <property type="term" value="F:RNA binding"/>
    <property type="evidence" value="ECO:0007669"/>
    <property type="project" value="UniProtKB-UniRule"/>
</dbReference>
<dbReference type="EMBL" id="RJVU01053643">
    <property type="protein sequence ID" value="ROL27930.1"/>
    <property type="molecule type" value="Genomic_DNA"/>
</dbReference>
<name>A0A3N0Y299_ANAGA</name>
<dbReference type="GO" id="GO:0061630">
    <property type="term" value="F:ubiquitin protein ligase activity"/>
    <property type="evidence" value="ECO:0007669"/>
    <property type="project" value="UniProtKB-EC"/>
</dbReference>
<comment type="caution">
    <text evidence="9">The sequence shown here is derived from an EMBL/GenBank/DDBJ whole genome shotgun (WGS) entry which is preliminary data.</text>
</comment>
<keyword evidence="4" id="KW-0808">Transferase</keyword>
<dbReference type="InterPro" id="IPR039398">
    <property type="entry name" value="Deltex_fam"/>
</dbReference>
<dbReference type="GO" id="GO:0007219">
    <property type="term" value="P:Notch signaling pathway"/>
    <property type="evidence" value="ECO:0007669"/>
    <property type="project" value="InterPro"/>
</dbReference>
<dbReference type="EC" id="2.3.2.27" evidence="3"/>
<dbReference type="Proteomes" id="UP000281406">
    <property type="component" value="Unassembled WGS sequence"/>
</dbReference>
<evidence type="ECO:0000313" key="9">
    <source>
        <dbReference type="EMBL" id="ROL27930.1"/>
    </source>
</evidence>
<evidence type="ECO:0000256" key="5">
    <source>
        <dbReference type="ARBA" id="ARBA00022723"/>
    </source>
</evidence>
<dbReference type="Pfam" id="PF23222">
    <property type="entry name" value="RRM_PARP14_1"/>
    <property type="match status" value="1"/>
</dbReference>
<feature type="compositionally biased region" description="Basic and acidic residues" evidence="7">
    <location>
        <begin position="414"/>
        <end position="427"/>
    </location>
</feature>
<evidence type="ECO:0000256" key="7">
    <source>
        <dbReference type="SAM" id="MobiDB-lite"/>
    </source>
</evidence>
<dbReference type="InterPro" id="IPR000504">
    <property type="entry name" value="RRM_dom"/>
</dbReference>
<organism evidence="9 10">
    <name type="scientific">Anabarilius grahami</name>
    <name type="common">Kanglang fish</name>
    <name type="synonym">Barilius grahami</name>
    <dbReference type="NCBI Taxonomy" id="495550"/>
    <lineage>
        <taxon>Eukaryota</taxon>
        <taxon>Metazoa</taxon>
        <taxon>Chordata</taxon>
        <taxon>Craniata</taxon>
        <taxon>Vertebrata</taxon>
        <taxon>Euteleostomi</taxon>
        <taxon>Actinopterygii</taxon>
        <taxon>Neopterygii</taxon>
        <taxon>Teleostei</taxon>
        <taxon>Ostariophysi</taxon>
        <taxon>Cypriniformes</taxon>
        <taxon>Xenocyprididae</taxon>
        <taxon>Xenocypridinae</taxon>
        <taxon>Xenocypridinae incertae sedis</taxon>
        <taxon>Anabarilius</taxon>
    </lineage>
</organism>
<evidence type="ECO:0000256" key="2">
    <source>
        <dbReference type="ARBA" id="ARBA00004906"/>
    </source>
</evidence>
<evidence type="ECO:0000256" key="1">
    <source>
        <dbReference type="ARBA" id="ARBA00000900"/>
    </source>
</evidence>
<feature type="region of interest" description="Disordered" evidence="7">
    <location>
        <begin position="836"/>
        <end position="878"/>
    </location>
</feature>
<dbReference type="InterPro" id="IPR039396">
    <property type="entry name" value="Deltex_C"/>
</dbReference>
<dbReference type="OrthoDB" id="527344at2759"/>
<evidence type="ECO:0000259" key="8">
    <source>
        <dbReference type="PROSITE" id="PS50102"/>
    </source>
</evidence>
<dbReference type="PANTHER" id="PTHR12622">
    <property type="entry name" value="DELTEX-RELATED"/>
    <property type="match status" value="1"/>
</dbReference>
<proteinExistence type="predicted"/>
<feature type="compositionally biased region" description="Low complexity" evidence="7">
    <location>
        <begin position="583"/>
        <end position="608"/>
    </location>
</feature>
<evidence type="ECO:0000256" key="3">
    <source>
        <dbReference type="ARBA" id="ARBA00012483"/>
    </source>
</evidence>
<keyword evidence="10" id="KW-1185">Reference proteome</keyword>
<dbReference type="AlphaFoldDB" id="A0A3N0Y299"/>
<comment type="pathway">
    <text evidence="2">Protein modification; protein ubiquitination.</text>
</comment>
<feature type="domain" description="RRM" evidence="8">
    <location>
        <begin position="6"/>
        <end position="90"/>
    </location>
</feature>
<feature type="compositionally biased region" description="Polar residues" evidence="7">
    <location>
        <begin position="836"/>
        <end position="846"/>
    </location>
</feature>
<protein>
    <recommendedName>
        <fullName evidence="3">RING-type E3 ubiquitin transferase</fullName>
        <ecNumber evidence="3">2.3.2.27</ecNumber>
    </recommendedName>
</protein>
<feature type="compositionally biased region" description="Low complexity" evidence="7">
    <location>
        <begin position="397"/>
        <end position="413"/>
    </location>
</feature>
<keyword evidence="6" id="KW-0694">RNA-binding</keyword>
<dbReference type="InterPro" id="IPR012677">
    <property type="entry name" value="Nucleotide-bd_a/b_plait_sf"/>
</dbReference>
<evidence type="ECO:0000256" key="6">
    <source>
        <dbReference type="PROSITE-ProRule" id="PRU00176"/>
    </source>
</evidence>
<feature type="compositionally biased region" description="Polar residues" evidence="7">
    <location>
        <begin position="571"/>
        <end position="582"/>
    </location>
</feature>
<feature type="region of interest" description="Disordered" evidence="7">
    <location>
        <begin position="397"/>
        <end position="450"/>
    </location>
</feature>
<dbReference type="GO" id="GO:0016567">
    <property type="term" value="P:protein ubiquitination"/>
    <property type="evidence" value="ECO:0007669"/>
    <property type="project" value="UniProtKB-UniPathway"/>
</dbReference>
<feature type="region of interest" description="Disordered" evidence="7">
    <location>
        <begin position="545"/>
        <end position="609"/>
    </location>
</feature>
<dbReference type="InterPro" id="IPR057051">
    <property type="entry name" value="PARP14_RPM_1"/>
</dbReference>
<accession>A0A3N0Y299</accession>
<feature type="compositionally biased region" description="Low complexity" evidence="7">
    <location>
        <begin position="545"/>
        <end position="570"/>
    </location>
</feature>
<dbReference type="GO" id="GO:0046872">
    <property type="term" value="F:metal ion binding"/>
    <property type="evidence" value="ECO:0007669"/>
    <property type="project" value="UniProtKB-KW"/>
</dbReference>
<dbReference type="Pfam" id="PF18102">
    <property type="entry name" value="DTC"/>
    <property type="match status" value="1"/>
</dbReference>